<gene>
    <name evidence="1" type="ORF">SAMN05421867_12110</name>
</gene>
<reference evidence="1 2" key="1">
    <citation type="submission" date="2016-10" db="EMBL/GenBank/DDBJ databases">
        <authorList>
            <person name="de Groot N.N."/>
        </authorList>
    </citation>
    <scope>NUCLEOTIDE SEQUENCE [LARGE SCALE GENOMIC DNA]</scope>
    <source>
        <strain evidence="1 2">CGMCC 4.6945</strain>
    </source>
</reference>
<name>A0A1I1APL6_9CELL</name>
<proteinExistence type="predicted"/>
<keyword evidence="2" id="KW-1185">Reference proteome</keyword>
<sequence length="51" mass="5807">MTMTMSQAHDVVAYTVRYGTEGSGYTEHEVTEAWALVQDERDRDREEAGAR</sequence>
<dbReference type="Proteomes" id="UP000199012">
    <property type="component" value="Unassembled WGS sequence"/>
</dbReference>
<dbReference type="AlphaFoldDB" id="A0A1I1APL6"/>
<evidence type="ECO:0000313" key="1">
    <source>
        <dbReference type="EMBL" id="SFB39897.1"/>
    </source>
</evidence>
<organism evidence="1 2">
    <name type="scientific">Cellulomonas marina</name>
    <dbReference type="NCBI Taxonomy" id="988821"/>
    <lineage>
        <taxon>Bacteria</taxon>
        <taxon>Bacillati</taxon>
        <taxon>Actinomycetota</taxon>
        <taxon>Actinomycetes</taxon>
        <taxon>Micrococcales</taxon>
        <taxon>Cellulomonadaceae</taxon>
        <taxon>Cellulomonas</taxon>
    </lineage>
</organism>
<evidence type="ECO:0000313" key="2">
    <source>
        <dbReference type="Proteomes" id="UP000199012"/>
    </source>
</evidence>
<dbReference type="EMBL" id="FOKA01000021">
    <property type="protein sequence ID" value="SFB39897.1"/>
    <property type="molecule type" value="Genomic_DNA"/>
</dbReference>
<dbReference type="STRING" id="988821.SAMN05421867_12110"/>
<accession>A0A1I1APL6</accession>
<protein>
    <submittedName>
        <fullName evidence="1">Uncharacterized protein</fullName>
    </submittedName>
</protein>